<accession>A0AAV0AEF2</accession>
<name>A0AAV0AEF2_PHAPC</name>
<evidence type="ECO:0000313" key="2">
    <source>
        <dbReference type="Proteomes" id="UP001153365"/>
    </source>
</evidence>
<proteinExistence type="predicted"/>
<gene>
    <name evidence="1" type="ORF">PPACK8108_LOCUS630</name>
</gene>
<comment type="caution">
    <text evidence="1">The sequence shown here is derived from an EMBL/GenBank/DDBJ whole genome shotgun (WGS) entry which is preliminary data.</text>
</comment>
<reference evidence="1" key="1">
    <citation type="submission" date="2022-06" db="EMBL/GenBank/DDBJ databases">
        <authorList>
            <consortium name="SYNGENTA / RWTH Aachen University"/>
        </authorList>
    </citation>
    <scope>NUCLEOTIDE SEQUENCE</scope>
</reference>
<evidence type="ECO:0000313" key="1">
    <source>
        <dbReference type="EMBL" id="CAH7666289.1"/>
    </source>
</evidence>
<keyword evidence="2" id="KW-1185">Reference proteome</keyword>
<sequence>MAEQVGSKTAKTVHSKVKMTGTGYSLKLLAMDGTVIDSWESRTISSIMSSGMDTGVGGLEYGGKEGVVEDWVNTIVPWMSKRRPLGRWTHRLSNGRRTRSTTSAAIKESRDLDIWIFKPSKNFNKEGKGGYYNNHIIYKKFFPRRTEQWSSYHHQDNKNTQLGITEIIKHCSVFEDEEEDNQRYYGVSAKQETNQNSQVIPGI</sequence>
<dbReference type="AlphaFoldDB" id="A0AAV0AEF2"/>
<dbReference type="EMBL" id="CALTRL010000093">
    <property type="protein sequence ID" value="CAH7666289.1"/>
    <property type="molecule type" value="Genomic_DNA"/>
</dbReference>
<organism evidence="1 2">
    <name type="scientific">Phakopsora pachyrhizi</name>
    <name type="common">Asian soybean rust disease fungus</name>
    <dbReference type="NCBI Taxonomy" id="170000"/>
    <lineage>
        <taxon>Eukaryota</taxon>
        <taxon>Fungi</taxon>
        <taxon>Dikarya</taxon>
        <taxon>Basidiomycota</taxon>
        <taxon>Pucciniomycotina</taxon>
        <taxon>Pucciniomycetes</taxon>
        <taxon>Pucciniales</taxon>
        <taxon>Phakopsoraceae</taxon>
        <taxon>Phakopsora</taxon>
    </lineage>
</organism>
<dbReference type="Proteomes" id="UP001153365">
    <property type="component" value="Unassembled WGS sequence"/>
</dbReference>
<protein>
    <submittedName>
        <fullName evidence="1">Uncharacterized protein</fullName>
    </submittedName>
</protein>